<evidence type="ECO:0000256" key="1">
    <source>
        <dbReference type="ARBA" id="ARBA00001946"/>
    </source>
</evidence>
<dbReference type="SUPFAM" id="SSF55811">
    <property type="entry name" value="Nudix"/>
    <property type="match status" value="1"/>
</dbReference>
<dbReference type="PANTHER" id="PTHR11839:SF18">
    <property type="entry name" value="NUDIX HYDROLASE DOMAIN-CONTAINING PROTEIN"/>
    <property type="match status" value="1"/>
</dbReference>
<dbReference type="PANTHER" id="PTHR11839">
    <property type="entry name" value="UDP/ADP-SUGAR PYROPHOSPHATASE"/>
    <property type="match status" value="1"/>
</dbReference>
<protein>
    <submittedName>
        <fullName evidence="4">NUDIX hydrolase</fullName>
    </submittedName>
</protein>
<evidence type="ECO:0000259" key="3">
    <source>
        <dbReference type="PROSITE" id="PS51462"/>
    </source>
</evidence>
<dbReference type="GO" id="GO:0006753">
    <property type="term" value="P:nucleoside phosphate metabolic process"/>
    <property type="evidence" value="ECO:0007669"/>
    <property type="project" value="TreeGrafter"/>
</dbReference>
<comment type="cofactor">
    <cofactor evidence="1">
        <name>Mg(2+)</name>
        <dbReference type="ChEBI" id="CHEBI:18420"/>
    </cofactor>
</comment>
<dbReference type="Proteomes" id="UP000628840">
    <property type="component" value="Unassembled WGS sequence"/>
</dbReference>
<name>A0A830F7J2_9EURY</name>
<dbReference type="GO" id="GO:0016787">
    <property type="term" value="F:hydrolase activity"/>
    <property type="evidence" value="ECO:0007669"/>
    <property type="project" value="UniProtKB-KW"/>
</dbReference>
<accession>A0A830F7J2</accession>
<proteinExistence type="predicted"/>
<dbReference type="AlphaFoldDB" id="A0A830F7J2"/>
<dbReference type="Gene3D" id="3.90.79.10">
    <property type="entry name" value="Nucleoside Triphosphate Pyrophosphohydrolase"/>
    <property type="match status" value="1"/>
</dbReference>
<dbReference type="EMBL" id="BMPF01000001">
    <property type="protein sequence ID" value="GGL27621.1"/>
    <property type="molecule type" value="Genomic_DNA"/>
</dbReference>
<organism evidence="4 5">
    <name type="scientific">Halarchaeum grantii</name>
    <dbReference type="NCBI Taxonomy" id="1193105"/>
    <lineage>
        <taxon>Archaea</taxon>
        <taxon>Methanobacteriati</taxon>
        <taxon>Methanobacteriota</taxon>
        <taxon>Stenosarchaea group</taxon>
        <taxon>Halobacteria</taxon>
        <taxon>Halobacteriales</taxon>
        <taxon>Halobacteriaceae</taxon>
    </lineage>
</organism>
<keyword evidence="2 4" id="KW-0378">Hydrolase</keyword>
<feature type="domain" description="Nudix hydrolase" evidence="3">
    <location>
        <begin position="54"/>
        <end position="189"/>
    </location>
</feature>
<evidence type="ECO:0000313" key="5">
    <source>
        <dbReference type="Proteomes" id="UP000628840"/>
    </source>
</evidence>
<dbReference type="InterPro" id="IPR015797">
    <property type="entry name" value="NUDIX_hydrolase-like_dom_sf"/>
</dbReference>
<evidence type="ECO:0000256" key="2">
    <source>
        <dbReference type="ARBA" id="ARBA00022801"/>
    </source>
</evidence>
<dbReference type="Pfam" id="PF00293">
    <property type="entry name" value="NUDIX"/>
    <property type="match status" value="1"/>
</dbReference>
<evidence type="ECO:0000313" key="4">
    <source>
        <dbReference type="EMBL" id="GGL27621.1"/>
    </source>
</evidence>
<dbReference type="CDD" id="cd03424">
    <property type="entry name" value="NUDIX_ADPRase_Nudt5_UGPPase_Nudt14"/>
    <property type="match status" value="1"/>
</dbReference>
<keyword evidence="5" id="KW-1185">Reference proteome</keyword>
<dbReference type="PROSITE" id="PS51462">
    <property type="entry name" value="NUDIX"/>
    <property type="match status" value="1"/>
</dbReference>
<gene>
    <name evidence="4" type="ORF">GCM10009037_09030</name>
</gene>
<dbReference type="OrthoDB" id="104705at2157"/>
<dbReference type="InterPro" id="IPR000086">
    <property type="entry name" value="NUDIX_hydrolase_dom"/>
</dbReference>
<dbReference type="GO" id="GO:0019693">
    <property type="term" value="P:ribose phosphate metabolic process"/>
    <property type="evidence" value="ECO:0007669"/>
    <property type="project" value="TreeGrafter"/>
</dbReference>
<comment type="caution">
    <text evidence="4">The sequence shown here is derived from an EMBL/GenBank/DDBJ whole genome shotgun (WGS) entry which is preliminary data.</text>
</comment>
<sequence length="199" mass="21945">MSDDADSEDADDARDALAWETTDSDVAYDCPGFDVVHEDVVLPDGTESDFDYLDEAPSVVVLPLTPQGDVVVIEEWRQAVKRVNRGLPAGGVEDADADLADAAHRELTEETGYEAERVEKLASFEPTNGVANARHHYFVAYGCTPSGEQELDFNESIRVEETTRDALRGALRRDDLRDGRAALALLYYETFGPEAEFRA</sequence>
<reference evidence="4 5" key="1">
    <citation type="journal article" date="2019" name="Int. J. Syst. Evol. Microbiol.">
        <title>The Global Catalogue of Microorganisms (GCM) 10K type strain sequencing project: providing services to taxonomists for standard genome sequencing and annotation.</title>
        <authorList>
            <consortium name="The Broad Institute Genomics Platform"/>
            <consortium name="The Broad Institute Genome Sequencing Center for Infectious Disease"/>
            <person name="Wu L."/>
            <person name="Ma J."/>
        </authorList>
    </citation>
    <scope>NUCLEOTIDE SEQUENCE [LARGE SCALE GENOMIC DNA]</scope>
    <source>
        <strain evidence="4 5">JCM 19585</strain>
    </source>
</reference>
<dbReference type="RefSeq" id="WP_188879616.1">
    <property type="nucleotide sequence ID" value="NZ_BMPF01000001.1"/>
</dbReference>